<dbReference type="GO" id="GO:0019171">
    <property type="term" value="F:(3R)-hydroxyacyl-[acyl-carrier-protein] dehydratase activity"/>
    <property type="evidence" value="ECO:0007669"/>
    <property type="project" value="TreeGrafter"/>
</dbReference>
<dbReference type="PANTHER" id="PTHR43437">
    <property type="entry name" value="HYDROXYACYL-THIOESTER DEHYDRATASE TYPE 2, MITOCHONDRIAL-RELATED"/>
    <property type="match status" value="1"/>
</dbReference>
<comment type="caution">
    <text evidence="2">The sequence shown here is derived from an EMBL/GenBank/DDBJ whole genome shotgun (WGS) entry which is preliminary data.</text>
</comment>
<organism evidence="2 3">
    <name type="scientific">Carnegiea gigantea</name>
    <dbReference type="NCBI Taxonomy" id="171969"/>
    <lineage>
        <taxon>Eukaryota</taxon>
        <taxon>Viridiplantae</taxon>
        <taxon>Streptophyta</taxon>
        <taxon>Embryophyta</taxon>
        <taxon>Tracheophyta</taxon>
        <taxon>Spermatophyta</taxon>
        <taxon>Magnoliopsida</taxon>
        <taxon>eudicotyledons</taxon>
        <taxon>Gunneridae</taxon>
        <taxon>Pentapetalae</taxon>
        <taxon>Caryophyllales</taxon>
        <taxon>Cactineae</taxon>
        <taxon>Cactaceae</taxon>
        <taxon>Cactoideae</taxon>
        <taxon>Echinocereeae</taxon>
        <taxon>Carnegiea</taxon>
    </lineage>
</organism>
<dbReference type="GO" id="GO:0006633">
    <property type="term" value="P:fatty acid biosynthetic process"/>
    <property type="evidence" value="ECO:0007669"/>
    <property type="project" value="TreeGrafter"/>
</dbReference>
<evidence type="ECO:0000313" key="2">
    <source>
        <dbReference type="EMBL" id="KAJ8450110.1"/>
    </source>
</evidence>
<dbReference type="Proteomes" id="UP001153076">
    <property type="component" value="Unassembled WGS sequence"/>
</dbReference>
<dbReference type="OrthoDB" id="3592703at2759"/>
<dbReference type="InterPro" id="IPR050965">
    <property type="entry name" value="UPF0336/Enoyl-CoA_hydratase"/>
</dbReference>
<proteinExistence type="predicted"/>
<dbReference type="InterPro" id="IPR029069">
    <property type="entry name" value="HotDog_dom_sf"/>
</dbReference>
<gene>
    <name evidence="2" type="ORF">Cgig2_033304</name>
</gene>
<dbReference type="InterPro" id="IPR002539">
    <property type="entry name" value="MaoC-like_dom"/>
</dbReference>
<dbReference type="GO" id="GO:0005739">
    <property type="term" value="C:mitochondrion"/>
    <property type="evidence" value="ECO:0007669"/>
    <property type="project" value="TreeGrafter"/>
</dbReference>
<name>A0A9Q1KUG6_9CARY</name>
<sequence>MMMNSMRLLSRLISSAKFSSNVEAKTPKIDDILRQTRVFTNADVVEYSKVSHDSNPLHFDTQCAQNAGFRDRIVHGMLVASLFPQIISSHFPGAVYRTQTLVFKQPVYIGEEITAEVQAIVVRKSKERHYAIFSTRCLKDGDILVIDGEASTILAYDNN</sequence>
<dbReference type="CDD" id="cd03449">
    <property type="entry name" value="R_hydratase"/>
    <property type="match status" value="1"/>
</dbReference>
<evidence type="ECO:0000313" key="3">
    <source>
        <dbReference type="Proteomes" id="UP001153076"/>
    </source>
</evidence>
<dbReference type="PANTHER" id="PTHR43437:SF3">
    <property type="entry name" value="HYDROXYACYL-THIOESTER DEHYDRATASE TYPE 2, MITOCHONDRIAL"/>
    <property type="match status" value="1"/>
</dbReference>
<protein>
    <recommendedName>
        <fullName evidence="1">MaoC-like domain-containing protein</fullName>
    </recommendedName>
</protein>
<keyword evidence="3" id="KW-1185">Reference proteome</keyword>
<dbReference type="Gene3D" id="3.10.129.10">
    <property type="entry name" value="Hotdog Thioesterase"/>
    <property type="match status" value="1"/>
</dbReference>
<dbReference type="Pfam" id="PF01575">
    <property type="entry name" value="MaoC_dehydratas"/>
    <property type="match status" value="1"/>
</dbReference>
<evidence type="ECO:0000259" key="1">
    <source>
        <dbReference type="Pfam" id="PF01575"/>
    </source>
</evidence>
<dbReference type="SUPFAM" id="SSF54637">
    <property type="entry name" value="Thioesterase/thiol ester dehydrase-isomerase"/>
    <property type="match status" value="1"/>
</dbReference>
<reference evidence="2" key="1">
    <citation type="submission" date="2022-04" db="EMBL/GenBank/DDBJ databases">
        <title>Carnegiea gigantea Genome sequencing and assembly v2.</title>
        <authorList>
            <person name="Copetti D."/>
            <person name="Sanderson M.J."/>
            <person name="Burquez A."/>
            <person name="Wojciechowski M.F."/>
        </authorList>
    </citation>
    <scope>NUCLEOTIDE SEQUENCE</scope>
    <source>
        <strain evidence="2">SGP5-SGP5p</strain>
        <tissue evidence="2">Aerial part</tissue>
    </source>
</reference>
<accession>A0A9Q1KUG6</accession>
<dbReference type="EMBL" id="JAKOGI010000017">
    <property type="protein sequence ID" value="KAJ8450110.1"/>
    <property type="molecule type" value="Genomic_DNA"/>
</dbReference>
<dbReference type="AlphaFoldDB" id="A0A9Q1KUG6"/>
<feature type="domain" description="MaoC-like" evidence="1">
    <location>
        <begin position="34"/>
        <end position="127"/>
    </location>
</feature>